<feature type="domain" description="HTH psq-type" evidence="2">
    <location>
        <begin position="20"/>
        <end position="61"/>
    </location>
</feature>
<protein>
    <recommendedName>
        <fullName evidence="2">HTH psq-type domain-containing protein</fullName>
    </recommendedName>
</protein>
<evidence type="ECO:0000259" key="2">
    <source>
        <dbReference type="Pfam" id="PF05225"/>
    </source>
</evidence>
<comment type="subcellular location">
    <subcellularLocation>
        <location evidence="1">Nucleus</location>
    </subcellularLocation>
</comment>
<organism evidence="3 4">
    <name type="scientific">Periplaneta americana</name>
    <name type="common">American cockroach</name>
    <name type="synonym">Blatta americana</name>
    <dbReference type="NCBI Taxonomy" id="6978"/>
    <lineage>
        <taxon>Eukaryota</taxon>
        <taxon>Metazoa</taxon>
        <taxon>Ecdysozoa</taxon>
        <taxon>Arthropoda</taxon>
        <taxon>Hexapoda</taxon>
        <taxon>Insecta</taxon>
        <taxon>Pterygota</taxon>
        <taxon>Neoptera</taxon>
        <taxon>Polyneoptera</taxon>
        <taxon>Dictyoptera</taxon>
        <taxon>Blattodea</taxon>
        <taxon>Blattoidea</taxon>
        <taxon>Blattidae</taxon>
        <taxon>Blattinae</taxon>
        <taxon>Periplaneta</taxon>
    </lineage>
</organism>
<name>A0ABQ8RVU0_PERAM</name>
<reference evidence="3 4" key="1">
    <citation type="journal article" date="2022" name="Allergy">
        <title>Genome assembly and annotation of Periplaneta americana reveal a comprehensive cockroach allergen profile.</title>
        <authorList>
            <person name="Wang L."/>
            <person name="Xiong Q."/>
            <person name="Saelim N."/>
            <person name="Wang L."/>
            <person name="Nong W."/>
            <person name="Wan A.T."/>
            <person name="Shi M."/>
            <person name="Liu X."/>
            <person name="Cao Q."/>
            <person name="Hui J.H.L."/>
            <person name="Sookrung N."/>
            <person name="Leung T.F."/>
            <person name="Tungtrongchitr A."/>
            <person name="Tsui S.K.W."/>
        </authorList>
    </citation>
    <scope>NUCLEOTIDE SEQUENCE [LARGE SCALE GENOMIC DNA]</scope>
    <source>
        <strain evidence="3">PWHHKU_190912</strain>
    </source>
</reference>
<gene>
    <name evidence="3" type="ORF">ANN_27426</name>
</gene>
<dbReference type="EMBL" id="JAJSOF020000041">
    <property type="protein sequence ID" value="KAJ4425800.1"/>
    <property type="molecule type" value="Genomic_DNA"/>
</dbReference>
<dbReference type="InterPro" id="IPR009057">
    <property type="entry name" value="Homeodomain-like_sf"/>
</dbReference>
<sequence length="95" mass="10310">MAGLCERSNEPPGSLKAICKEEDLDHALADIRSGKKSIREAAKAYGIDKSLLSRRLLGKGTEKTGRKTPLTSDQEMQPTSHLLVLAKCGFALTKK</sequence>
<evidence type="ECO:0000313" key="3">
    <source>
        <dbReference type="EMBL" id="KAJ4425800.1"/>
    </source>
</evidence>
<dbReference type="SUPFAM" id="SSF46689">
    <property type="entry name" value="Homeodomain-like"/>
    <property type="match status" value="1"/>
</dbReference>
<dbReference type="Gene3D" id="1.10.10.60">
    <property type="entry name" value="Homeodomain-like"/>
    <property type="match status" value="1"/>
</dbReference>
<dbReference type="Pfam" id="PF05225">
    <property type="entry name" value="HTH_psq"/>
    <property type="match status" value="1"/>
</dbReference>
<accession>A0ABQ8RVU0</accession>
<keyword evidence="4" id="KW-1185">Reference proteome</keyword>
<evidence type="ECO:0000313" key="4">
    <source>
        <dbReference type="Proteomes" id="UP001148838"/>
    </source>
</evidence>
<comment type="caution">
    <text evidence="3">The sequence shown here is derived from an EMBL/GenBank/DDBJ whole genome shotgun (WGS) entry which is preliminary data.</text>
</comment>
<dbReference type="InterPro" id="IPR007889">
    <property type="entry name" value="HTH_Psq"/>
</dbReference>
<proteinExistence type="predicted"/>
<dbReference type="Proteomes" id="UP001148838">
    <property type="component" value="Unassembled WGS sequence"/>
</dbReference>
<evidence type="ECO:0000256" key="1">
    <source>
        <dbReference type="ARBA" id="ARBA00004123"/>
    </source>
</evidence>